<feature type="non-terminal residue" evidence="2">
    <location>
        <position position="1"/>
    </location>
</feature>
<dbReference type="KEGG" id="nve:5521307"/>
<feature type="domain" description="SUEL-type lectin" evidence="1">
    <location>
        <begin position="1"/>
        <end position="91"/>
    </location>
</feature>
<dbReference type="InterPro" id="IPR000922">
    <property type="entry name" value="Lectin_gal-bd_dom"/>
</dbReference>
<evidence type="ECO:0000313" key="2">
    <source>
        <dbReference type="EMBL" id="EDO49050.1"/>
    </source>
</evidence>
<evidence type="ECO:0000259" key="1">
    <source>
        <dbReference type="PROSITE" id="PS50228"/>
    </source>
</evidence>
<accession>A7RHX1</accession>
<gene>
    <name evidence="2" type="ORF">NEMVEDRAFT_v1g82364</name>
</gene>
<dbReference type="HOGENOM" id="CLU_143201_1_0_1"/>
<dbReference type="Proteomes" id="UP000001593">
    <property type="component" value="Unassembled WGS sequence"/>
</dbReference>
<protein>
    <recommendedName>
        <fullName evidence="1">SUEL-type lectin domain-containing protein</fullName>
    </recommendedName>
</protein>
<dbReference type="PhylomeDB" id="A7RHX1"/>
<evidence type="ECO:0000313" key="3">
    <source>
        <dbReference type="Proteomes" id="UP000001593"/>
    </source>
</evidence>
<dbReference type="AlphaFoldDB" id="A7RHX1"/>
<dbReference type="OrthoDB" id="1100386at2759"/>
<feature type="non-terminal residue" evidence="2">
    <location>
        <position position="91"/>
    </location>
</feature>
<reference evidence="2 3" key="1">
    <citation type="journal article" date="2007" name="Science">
        <title>Sea anemone genome reveals ancestral eumetazoan gene repertoire and genomic organization.</title>
        <authorList>
            <person name="Putnam N.H."/>
            <person name="Srivastava M."/>
            <person name="Hellsten U."/>
            <person name="Dirks B."/>
            <person name="Chapman J."/>
            <person name="Salamov A."/>
            <person name="Terry A."/>
            <person name="Shapiro H."/>
            <person name="Lindquist E."/>
            <person name="Kapitonov V.V."/>
            <person name="Jurka J."/>
            <person name="Genikhovich G."/>
            <person name="Grigoriev I.V."/>
            <person name="Lucas S.M."/>
            <person name="Steele R.E."/>
            <person name="Finnerty J.R."/>
            <person name="Technau U."/>
            <person name="Martindale M.Q."/>
            <person name="Rokhsar D.S."/>
        </authorList>
    </citation>
    <scope>NUCLEOTIDE SEQUENCE [LARGE SCALE GENOMIC DNA]</scope>
    <source>
        <strain evidence="3">CH2 X CH6</strain>
    </source>
</reference>
<keyword evidence="3" id="KW-1185">Reference proteome</keyword>
<dbReference type="Pfam" id="PF02140">
    <property type="entry name" value="SUEL_Lectin"/>
    <property type="match status" value="1"/>
</dbReference>
<dbReference type="STRING" id="45351.A7RHX1"/>
<dbReference type="Gene3D" id="2.60.120.740">
    <property type="match status" value="1"/>
</dbReference>
<name>A7RHX1_NEMVE</name>
<dbReference type="InParanoid" id="A7RHX1"/>
<dbReference type="CDD" id="cd22823">
    <property type="entry name" value="Gal_Rha_Lectin"/>
    <property type="match status" value="1"/>
</dbReference>
<dbReference type="PROSITE" id="PS50228">
    <property type="entry name" value="SUEL_LECTIN"/>
    <property type="match status" value="1"/>
</dbReference>
<dbReference type="GO" id="GO:0030246">
    <property type="term" value="F:carbohydrate binding"/>
    <property type="evidence" value="ECO:0007669"/>
    <property type="project" value="InterPro"/>
</dbReference>
<sequence>VCQNATDTIQCPNNERINILNAEYGDMEQSNCYAPQNDAMVTPQTCQTPGAYESVKTNCDDMENCQLSANNELFGDECESDRKYLDVTYNC</sequence>
<organism evidence="2 3">
    <name type="scientific">Nematostella vectensis</name>
    <name type="common">Starlet sea anemone</name>
    <dbReference type="NCBI Taxonomy" id="45351"/>
    <lineage>
        <taxon>Eukaryota</taxon>
        <taxon>Metazoa</taxon>
        <taxon>Cnidaria</taxon>
        <taxon>Anthozoa</taxon>
        <taxon>Hexacorallia</taxon>
        <taxon>Actiniaria</taxon>
        <taxon>Edwardsiidae</taxon>
        <taxon>Nematostella</taxon>
    </lineage>
</organism>
<dbReference type="EMBL" id="DS469511">
    <property type="protein sequence ID" value="EDO49050.1"/>
    <property type="molecule type" value="Genomic_DNA"/>
</dbReference>
<dbReference type="InterPro" id="IPR043159">
    <property type="entry name" value="Lectin_gal-bd_sf"/>
</dbReference>
<dbReference type="PANTHER" id="PTHR46780">
    <property type="entry name" value="PROTEIN EVA-1"/>
    <property type="match status" value="1"/>
</dbReference>
<proteinExistence type="predicted"/>